<dbReference type="GO" id="GO:0003973">
    <property type="term" value="F:(S)-2-hydroxy-acid oxidase activity"/>
    <property type="evidence" value="ECO:0007669"/>
    <property type="project" value="UniProtKB-EC"/>
</dbReference>
<keyword evidence="11" id="KW-1185">Reference proteome</keyword>
<evidence type="ECO:0000256" key="4">
    <source>
        <dbReference type="ARBA" id="ARBA00023002"/>
    </source>
</evidence>
<dbReference type="PANTHER" id="PTHR10578:SF67">
    <property type="entry name" value="PEROXISOMAL (S)-2-HYDROXYACID OXIDASE GLO3"/>
    <property type="match status" value="1"/>
</dbReference>
<feature type="binding site" evidence="8">
    <location>
        <position position="225"/>
    </location>
    <ligand>
        <name>FMN</name>
        <dbReference type="ChEBI" id="CHEBI:58210"/>
    </ligand>
</feature>
<proteinExistence type="inferred from homology"/>
<protein>
    <recommendedName>
        <fullName evidence="3">(S)-2-hydroxy-acid oxidase</fullName>
        <ecNumber evidence="3">1.1.3.15</ecNumber>
    </recommendedName>
</protein>
<accession>A0A804I7E8</accession>
<evidence type="ECO:0000256" key="6">
    <source>
        <dbReference type="ARBA" id="ARBA00024042"/>
    </source>
</evidence>
<feature type="domain" description="FMN hydroxy acid dehydrogenase" evidence="9">
    <location>
        <begin position="1"/>
        <end position="332"/>
    </location>
</feature>
<evidence type="ECO:0000256" key="8">
    <source>
        <dbReference type="PIRSR" id="PIRSR000138-2"/>
    </source>
</evidence>
<evidence type="ECO:0000313" key="10">
    <source>
        <dbReference type="EnsemblPlants" id="Ma03_p01840.1"/>
    </source>
</evidence>
<dbReference type="InterPro" id="IPR008259">
    <property type="entry name" value="FMN_hydac_DH_AS"/>
</dbReference>
<comment type="cofactor">
    <cofactor evidence="1">
        <name>FMN</name>
        <dbReference type="ChEBI" id="CHEBI:58210"/>
    </cofactor>
</comment>
<comment type="subcellular location">
    <subcellularLocation>
        <location evidence="2">Peroxisome</location>
    </subcellularLocation>
</comment>
<dbReference type="PANTHER" id="PTHR10578">
    <property type="entry name" value="S -2-HYDROXY-ACID OXIDASE-RELATED"/>
    <property type="match status" value="1"/>
</dbReference>
<evidence type="ECO:0000256" key="7">
    <source>
        <dbReference type="PIRSR" id="PIRSR000138-1"/>
    </source>
</evidence>
<feature type="binding site" evidence="8">
    <location>
        <begin position="79"/>
        <end position="81"/>
    </location>
    <ligand>
        <name>FMN</name>
        <dbReference type="ChEBI" id="CHEBI:58210"/>
    </ligand>
</feature>
<evidence type="ECO:0000256" key="3">
    <source>
        <dbReference type="ARBA" id="ARBA00013087"/>
    </source>
</evidence>
<keyword evidence="8" id="KW-0288">FMN</keyword>
<dbReference type="InterPro" id="IPR012133">
    <property type="entry name" value="Alpha-hydoxy_acid_DH_FMN"/>
</dbReference>
<comment type="similarity">
    <text evidence="6">Belongs to the FMN-dependent alpha-hydroxy acid dehydrogenase family.</text>
</comment>
<evidence type="ECO:0000256" key="1">
    <source>
        <dbReference type="ARBA" id="ARBA00001917"/>
    </source>
</evidence>
<organism evidence="10 11">
    <name type="scientific">Musa acuminata subsp. malaccensis</name>
    <name type="common">Wild banana</name>
    <name type="synonym">Musa malaccensis</name>
    <dbReference type="NCBI Taxonomy" id="214687"/>
    <lineage>
        <taxon>Eukaryota</taxon>
        <taxon>Viridiplantae</taxon>
        <taxon>Streptophyta</taxon>
        <taxon>Embryophyta</taxon>
        <taxon>Tracheophyta</taxon>
        <taxon>Spermatophyta</taxon>
        <taxon>Magnoliopsida</taxon>
        <taxon>Liliopsida</taxon>
        <taxon>Zingiberales</taxon>
        <taxon>Musaceae</taxon>
        <taxon>Musa</taxon>
    </lineage>
</organism>
<evidence type="ECO:0000256" key="2">
    <source>
        <dbReference type="ARBA" id="ARBA00004275"/>
    </source>
</evidence>
<feature type="binding site" evidence="8">
    <location>
        <position position="227"/>
    </location>
    <ligand>
        <name>glyoxylate</name>
        <dbReference type="ChEBI" id="CHEBI:36655"/>
    </ligand>
</feature>
<dbReference type="InterPro" id="IPR000262">
    <property type="entry name" value="FMN-dep_DH"/>
</dbReference>
<dbReference type="PROSITE" id="PS00557">
    <property type="entry name" value="FMN_HYDROXY_ACID_DH_1"/>
    <property type="match status" value="1"/>
</dbReference>
<evidence type="ECO:0000259" key="9">
    <source>
        <dbReference type="PROSITE" id="PS51349"/>
    </source>
</evidence>
<dbReference type="EC" id="1.1.3.15" evidence="3"/>
<keyword evidence="5" id="KW-0576">Peroxisome</keyword>
<dbReference type="PROSITE" id="PS51349">
    <property type="entry name" value="FMN_HYDROXY_ACID_DH_2"/>
    <property type="match status" value="1"/>
</dbReference>
<dbReference type="Gramene" id="Ma03_t01840.1">
    <property type="protein sequence ID" value="Ma03_p01840.1"/>
    <property type="gene ID" value="Ma03_g01840"/>
</dbReference>
<dbReference type="SUPFAM" id="SSF51395">
    <property type="entry name" value="FMN-linked oxidoreductases"/>
    <property type="match status" value="1"/>
</dbReference>
<feature type="binding site" evidence="8">
    <location>
        <position position="131"/>
    </location>
    <ligand>
        <name>FMN</name>
        <dbReference type="ChEBI" id="CHEBI:58210"/>
    </ligand>
</feature>
<feature type="binding site" evidence="8">
    <location>
        <position position="230"/>
    </location>
    <ligand>
        <name>glyoxylate</name>
        <dbReference type="ChEBI" id="CHEBI:36655"/>
    </ligand>
</feature>
<feature type="binding site" evidence="8">
    <location>
        <begin position="258"/>
        <end position="262"/>
    </location>
    <ligand>
        <name>FMN</name>
        <dbReference type="ChEBI" id="CHEBI:58210"/>
    </ligand>
</feature>
<reference evidence="10" key="1">
    <citation type="submission" date="2021-05" db="UniProtKB">
        <authorList>
            <consortium name="EnsemblPlants"/>
        </authorList>
    </citation>
    <scope>IDENTIFICATION</scope>
    <source>
        <strain evidence="10">subsp. malaccensis</strain>
    </source>
</reference>
<sequence length="338" mass="36914">MEDGPVNLREFQELAKRNLPKMYYDYFSGGAEDQFTLRENVEAFQRIMLRPRILVDVSKIDMSTTLLGYNMSSPILVAPTGSQQLAHPQGELATARAAAACNAIMVFKRRDVSATLLQRAERNGYKAIVVTVDTPRLGRREADEKNKMIIPRNSNLEGLISVDADLTGGSKLEAYASETLDPSLSWKDIEWLKSITKLPIILKGIITAEDARKAVDAGVSGIVVSNHGGRQLDYTPPTISVLEEVVKAVSGAVPVLLDGGVRRGTDVFKALALGAKAVMIGRPVVYGLAANGEHGVRSVIKMLQNELELTMALAGCPTLRDITRNHVMINHERPRSLL</sequence>
<dbReference type="CDD" id="cd02809">
    <property type="entry name" value="alpha_hydroxyacid_oxid_FMN"/>
    <property type="match status" value="1"/>
</dbReference>
<dbReference type="OrthoDB" id="25826at2759"/>
<dbReference type="InterPro" id="IPR037396">
    <property type="entry name" value="FMN_HAD"/>
</dbReference>
<dbReference type="Pfam" id="PF01070">
    <property type="entry name" value="FMN_dh"/>
    <property type="match status" value="1"/>
</dbReference>
<dbReference type="Gene3D" id="3.20.20.70">
    <property type="entry name" value="Aldolase class I"/>
    <property type="match status" value="2"/>
</dbReference>
<dbReference type="PIRSF" id="PIRSF000138">
    <property type="entry name" value="Al-hdrx_acd_dh"/>
    <property type="match status" value="1"/>
</dbReference>
<dbReference type="GO" id="GO:0005777">
    <property type="term" value="C:peroxisome"/>
    <property type="evidence" value="ECO:0007669"/>
    <property type="project" value="UniProtKB-SubCell"/>
</dbReference>
<name>A0A804I7E8_MUSAM</name>
<evidence type="ECO:0000313" key="11">
    <source>
        <dbReference type="Proteomes" id="UP000012960"/>
    </source>
</evidence>
<feature type="binding site" evidence="8">
    <location>
        <position position="140"/>
    </location>
    <ligand>
        <name>glyoxylate</name>
        <dbReference type="ChEBI" id="CHEBI:36655"/>
    </ligand>
</feature>
<dbReference type="EnsemblPlants" id="Ma03_t01840.1">
    <property type="protein sequence ID" value="Ma03_p01840.1"/>
    <property type="gene ID" value="Ma03_g01840"/>
</dbReference>
<feature type="binding site" evidence="8">
    <location>
        <position position="26"/>
    </location>
    <ligand>
        <name>glyoxylate</name>
        <dbReference type="ChEBI" id="CHEBI:36655"/>
    </ligand>
</feature>
<dbReference type="AlphaFoldDB" id="A0A804I7E8"/>
<feature type="active site" description="Proton acceptor" evidence="7">
    <location>
        <position position="227"/>
    </location>
</feature>
<dbReference type="Proteomes" id="UP000012960">
    <property type="component" value="Unplaced"/>
</dbReference>
<keyword evidence="8" id="KW-0285">Flavoprotein</keyword>
<dbReference type="GO" id="GO:0010181">
    <property type="term" value="F:FMN binding"/>
    <property type="evidence" value="ECO:0007669"/>
    <property type="project" value="InterPro"/>
</dbReference>
<keyword evidence="4" id="KW-0560">Oxidoreductase</keyword>
<dbReference type="InterPro" id="IPR013785">
    <property type="entry name" value="Aldolase_TIM"/>
</dbReference>
<feature type="binding site" evidence="8">
    <location>
        <begin position="281"/>
        <end position="282"/>
    </location>
    <ligand>
        <name>FMN</name>
        <dbReference type="ChEBI" id="CHEBI:58210"/>
    </ligand>
</feature>
<evidence type="ECO:0000256" key="5">
    <source>
        <dbReference type="ARBA" id="ARBA00023140"/>
    </source>
</evidence>
<feature type="binding site" evidence="8">
    <location>
        <position position="203"/>
    </location>
    <ligand>
        <name>FMN</name>
        <dbReference type="ChEBI" id="CHEBI:58210"/>
    </ligand>
</feature>
<dbReference type="SMART" id="SM01240">
    <property type="entry name" value="IMPDH"/>
    <property type="match status" value="1"/>
</dbReference>